<comment type="subcellular location">
    <subcellularLocation>
        <location evidence="1">Chromosome</location>
        <location evidence="1">Telomere</location>
    </subcellularLocation>
</comment>
<evidence type="ECO:0000256" key="4">
    <source>
        <dbReference type="SAM" id="MobiDB-lite"/>
    </source>
</evidence>
<proteinExistence type="predicted"/>
<keyword evidence="7" id="KW-1185">Reference proteome</keyword>
<keyword evidence="2" id="KW-0158">Chromosome</keyword>
<dbReference type="InterPro" id="IPR012340">
    <property type="entry name" value="NA-bd_OB-fold"/>
</dbReference>
<dbReference type="Proteomes" id="UP000624404">
    <property type="component" value="Unassembled WGS sequence"/>
</dbReference>
<dbReference type="EMBL" id="CAJHIA010000002">
    <property type="protein sequence ID" value="CAD6439772.1"/>
    <property type="molecule type" value="Genomic_DNA"/>
</dbReference>
<evidence type="ECO:0000256" key="1">
    <source>
        <dbReference type="ARBA" id="ARBA00004574"/>
    </source>
</evidence>
<feature type="region of interest" description="Disordered" evidence="4">
    <location>
        <begin position="105"/>
        <end position="141"/>
    </location>
</feature>
<dbReference type="Pfam" id="PF10451">
    <property type="entry name" value="Stn1"/>
    <property type="match status" value="1"/>
</dbReference>
<name>A0A8H2VLJ6_9HELO</name>
<accession>A0A8H2VLJ6</accession>
<feature type="compositionally biased region" description="Polar residues" evidence="4">
    <location>
        <begin position="297"/>
        <end position="307"/>
    </location>
</feature>
<dbReference type="InterPro" id="IPR018856">
    <property type="entry name" value="Stn1_N"/>
</dbReference>
<sequence length="329" mass="37022">MTTPSSTSASTSASTLTPLLPLNLYHLSPTIQKWCALRCADIATLNTRGVYYENKSIHHYLNHPIRYIKLIGLIVSIDDFARRRIYTIDDSSGVCLECVALLPPPPPSNPSSSTTSTSTSKTNLPTTQTPAPSEPSITQPQIPWDTISECKTVRILGVMGTYMSMPQLQIVKMGVVESTDVERKWWDECAGLKDPSLGILGRDWVLNEEEIERWKRRERRRKAREVERGRQGVREGQGQGKKMIGNREGNRLKDGGGRKQNTDSVKEERAKQQQERKRKDDPHHLLSTIPVKPPRETSPNKINPKSPTTEKRILPIALSDLSKYDTFGL</sequence>
<organism evidence="6 7">
    <name type="scientific">Sclerotinia trifoliorum</name>
    <dbReference type="NCBI Taxonomy" id="28548"/>
    <lineage>
        <taxon>Eukaryota</taxon>
        <taxon>Fungi</taxon>
        <taxon>Dikarya</taxon>
        <taxon>Ascomycota</taxon>
        <taxon>Pezizomycotina</taxon>
        <taxon>Leotiomycetes</taxon>
        <taxon>Helotiales</taxon>
        <taxon>Sclerotiniaceae</taxon>
        <taxon>Sclerotinia</taxon>
    </lineage>
</organism>
<feature type="compositionally biased region" description="Low complexity" evidence="4">
    <location>
        <begin position="110"/>
        <end position="130"/>
    </location>
</feature>
<dbReference type="GO" id="GO:0000781">
    <property type="term" value="C:chromosome, telomeric region"/>
    <property type="evidence" value="ECO:0007669"/>
    <property type="project" value="UniProtKB-SubCell"/>
</dbReference>
<reference evidence="6" key="1">
    <citation type="submission" date="2020-10" db="EMBL/GenBank/DDBJ databases">
        <authorList>
            <person name="Kusch S."/>
        </authorList>
    </citation>
    <scope>NUCLEOTIDE SEQUENCE</scope>
    <source>
        <strain evidence="6">SwB9</strain>
    </source>
</reference>
<evidence type="ECO:0000313" key="7">
    <source>
        <dbReference type="Proteomes" id="UP000624404"/>
    </source>
</evidence>
<dbReference type="OrthoDB" id="77828at2759"/>
<comment type="caution">
    <text evidence="6">The sequence shown here is derived from an EMBL/GenBank/DDBJ whole genome shotgun (WGS) entry which is preliminary data.</text>
</comment>
<feature type="compositionally biased region" description="Basic and acidic residues" evidence="4">
    <location>
        <begin position="224"/>
        <end position="233"/>
    </location>
</feature>
<feature type="domain" description="CST complex subunit Stn1 N-terminal" evidence="5">
    <location>
        <begin position="55"/>
        <end position="99"/>
    </location>
</feature>
<dbReference type="AlphaFoldDB" id="A0A8H2VLJ6"/>
<evidence type="ECO:0000256" key="2">
    <source>
        <dbReference type="ARBA" id="ARBA00022454"/>
    </source>
</evidence>
<dbReference type="Gene3D" id="2.40.50.140">
    <property type="entry name" value="Nucleic acid-binding proteins"/>
    <property type="match status" value="1"/>
</dbReference>
<protein>
    <submittedName>
        <fullName evidence="6">1337e072-ea7f-4fda-bc0e-df9aef1f9f96</fullName>
    </submittedName>
</protein>
<keyword evidence="3" id="KW-0779">Telomere</keyword>
<evidence type="ECO:0000313" key="6">
    <source>
        <dbReference type="EMBL" id="CAD6439772.1"/>
    </source>
</evidence>
<evidence type="ECO:0000259" key="5">
    <source>
        <dbReference type="Pfam" id="PF10451"/>
    </source>
</evidence>
<feature type="region of interest" description="Disordered" evidence="4">
    <location>
        <begin position="217"/>
        <end position="313"/>
    </location>
</feature>
<evidence type="ECO:0000256" key="3">
    <source>
        <dbReference type="ARBA" id="ARBA00022895"/>
    </source>
</evidence>
<gene>
    <name evidence="6" type="ORF">SCLTRI_LOCUS414</name>
</gene>
<feature type="compositionally biased region" description="Basic and acidic residues" evidence="4">
    <location>
        <begin position="248"/>
        <end position="284"/>
    </location>
</feature>